<organism evidence="4 5">
    <name type="scientific">Propionigenium maris DSM 9537</name>
    <dbReference type="NCBI Taxonomy" id="1123000"/>
    <lineage>
        <taxon>Bacteria</taxon>
        <taxon>Fusobacteriati</taxon>
        <taxon>Fusobacteriota</taxon>
        <taxon>Fusobacteriia</taxon>
        <taxon>Fusobacteriales</taxon>
        <taxon>Fusobacteriaceae</taxon>
        <taxon>Propionigenium</taxon>
    </lineage>
</organism>
<dbReference type="AlphaFoldDB" id="A0A9W6GKT3"/>
<accession>A0A9W6GKT3</accession>
<dbReference type="Proteomes" id="UP001144471">
    <property type="component" value="Unassembled WGS sequence"/>
</dbReference>
<reference evidence="4" key="1">
    <citation type="submission" date="2022-12" db="EMBL/GenBank/DDBJ databases">
        <title>Reference genome sequencing for broad-spectrum identification of bacterial and archaeal isolates by mass spectrometry.</title>
        <authorList>
            <person name="Sekiguchi Y."/>
            <person name="Tourlousse D.M."/>
        </authorList>
    </citation>
    <scope>NUCLEOTIDE SEQUENCE</scope>
    <source>
        <strain evidence="4">10succ1</strain>
    </source>
</reference>
<comment type="caution">
    <text evidence="4">The sequence shown here is derived from an EMBL/GenBank/DDBJ whole genome shotgun (WGS) entry which is preliminary data.</text>
</comment>
<gene>
    <name evidence="4" type="ORF">PM10SUCC1_12990</name>
</gene>
<dbReference type="InterPro" id="IPR003362">
    <property type="entry name" value="Bact_transf"/>
</dbReference>
<feature type="domain" description="Bacterial sugar transferase" evidence="3">
    <location>
        <begin position="7"/>
        <end position="191"/>
    </location>
</feature>
<feature type="transmembrane region" description="Helical" evidence="2">
    <location>
        <begin position="12"/>
        <end position="33"/>
    </location>
</feature>
<dbReference type="Pfam" id="PF02397">
    <property type="entry name" value="Bac_transf"/>
    <property type="match status" value="1"/>
</dbReference>
<evidence type="ECO:0000256" key="2">
    <source>
        <dbReference type="SAM" id="Phobius"/>
    </source>
</evidence>
<comment type="similarity">
    <text evidence="1">Belongs to the bacterial sugar transferase family.</text>
</comment>
<protein>
    <submittedName>
        <fullName evidence="4">UDP-phosphate galactose phosphotransferase</fullName>
    </submittedName>
</protein>
<evidence type="ECO:0000313" key="4">
    <source>
        <dbReference type="EMBL" id="GLI55785.1"/>
    </source>
</evidence>
<dbReference type="RefSeq" id="WP_281834486.1">
    <property type="nucleotide sequence ID" value="NZ_BSDY01000005.1"/>
</dbReference>
<keyword evidence="2" id="KW-1133">Transmembrane helix</keyword>
<keyword evidence="5" id="KW-1185">Reference proteome</keyword>
<dbReference type="GO" id="GO:0016780">
    <property type="term" value="F:phosphotransferase activity, for other substituted phosphate groups"/>
    <property type="evidence" value="ECO:0007669"/>
    <property type="project" value="TreeGrafter"/>
</dbReference>
<dbReference type="PANTHER" id="PTHR30576:SF8">
    <property type="entry name" value="UNDECAPRENYL-PHOSPHATE GALACTOSE PHOSPHOTRANSFERASE"/>
    <property type="match status" value="1"/>
</dbReference>
<keyword evidence="2" id="KW-0812">Transmembrane</keyword>
<evidence type="ECO:0000256" key="1">
    <source>
        <dbReference type="ARBA" id="ARBA00006464"/>
    </source>
</evidence>
<proteinExistence type="inferred from homology"/>
<dbReference type="EMBL" id="BSDY01000005">
    <property type="protein sequence ID" value="GLI55785.1"/>
    <property type="molecule type" value="Genomic_DNA"/>
</dbReference>
<evidence type="ECO:0000313" key="5">
    <source>
        <dbReference type="Proteomes" id="UP001144471"/>
    </source>
</evidence>
<dbReference type="PANTHER" id="PTHR30576">
    <property type="entry name" value="COLANIC BIOSYNTHESIS UDP-GLUCOSE LIPID CARRIER TRANSFERASE"/>
    <property type="match status" value="1"/>
</dbReference>
<keyword evidence="2" id="KW-0472">Membrane</keyword>
<name>A0A9W6GKT3_9FUSO</name>
<evidence type="ECO:0000259" key="3">
    <source>
        <dbReference type="Pfam" id="PF02397"/>
    </source>
</evidence>
<sequence>MYKKVFKRLIDILLALTILIGFWWVYLIVGILVKLKLGSPILFKQQRPGKNGKIFTIYKFRSMKNIQDVEEENLIRQGKERRSTYDEKRLTEFGKLLRLLSLDEIPEVWNVLKGDMSLVGPRPLLIDYLAHYSPEQARRHDVKPGITGWAQVNGRDSIPWEEKFRLDVEYVDNYSFTMDMKILLLTIKKVFLREDTSPEGEATVDDFRGNNLE</sequence>